<dbReference type="AlphaFoldDB" id="A0A806KF82"/>
<feature type="transmembrane region" description="Helical" evidence="1">
    <location>
        <begin position="23"/>
        <end position="42"/>
    </location>
</feature>
<accession>A0A806KF82</accession>
<reference evidence="2" key="1">
    <citation type="submission" date="2012-03" db="EMBL/GenBank/DDBJ databases">
        <title>Functional metagenomics reveals considerable lignocellulase gene clusters in the gut microbiome of a wood-feeding higher termite.</title>
        <authorList>
            <person name="Liu N."/>
        </authorList>
    </citation>
    <scope>NUCLEOTIDE SEQUENCE</scope>
</reference>
<dbReference type="EMBL" id="JQ844229">
    <property type="protein sequence ID" value="AGS53297.1"/>
    <property type="molecule type" value="Genomic_DNA"/>
</dbReference>
<evidence type="ECO:0000313" key="2">
    <source>
        <dbReference type="EMBL" id="AGS53297.1"/>
    </source>
</evidence>
<organism evidence="2">
    <name type="scientific">uncultured bacterium contig00013</name>
    <dbReference type="NCBI Taxonomy" id="1181504"/>
    <lineage>
        <taxon>Bacteria</taxon>
        <taxon>environmental samples</taxon>
    </lineage>
</organism>
<keyword evidence="1" id="KW-0472">Membrane</keyword>
<proteinExistence type="predicted"/>
<evidence type="ECO:0000256" key="1">
    <source>
        <dbReference type="SAM" id="Phobius"/>
    </source>
</evidence>
<keyword evidence="1" id="KW-1133">Transmembrane helix</keyword>
<protein>
    <submittedName>
        <fullName evidence="2">Uncharacterized protein</fullName>
    </submittedName>
</protein>
<name>A0A806KF82_9BACT</name>
<keyword evidence="1" id="KW-0812">Transmembrane</keyword>
<sequence>MCGLSAWEAGAEWNNGPFPGARFLTAISKTVMVVFIAAMSPFNAQRMTLQS</sequence>